<dbReference type="InterPro" id="IPR029442">
    <property type="entry name" value="GyrI-like"/>
</dbReference>
<proteinExistence type="predicted"/>
<dbReference type="PANTHER" id="PTHR36444:SF2">
    <property type="entry name" value="TRANSCRIPTIONAL REGULATOR PROTEIN YOBU-RELATED"/>
    <property type="match status" value="1"/>
</dbReference>
<dbReference type="InterPro" id="IPR011256">
    <property type="entry name" value="Reg_factor_effector_dom_sf"/>
</dbReference>
<dbReference type="Proteomes" id="UP000191680">
    <property type="component" value="Unassembled WGS sequence"/>
</dbReference>
<comment type="caution">
    <text evidence="2">The sequence shown here is derived from an EMBL/GenBank/DDBJ whole genome shotgun (WGS) entry which is preliminary data.</text>
</comment>
<evidence type="ECO:0000259" key="1">
    <source>
        <dbReference type="SMART" id="SM00871"/>
    </source>
</evidence>
<dbReference type="InterPro" id="IPR010499">
    <property type="entry name" value="AraC_E-bd"/>
</dbReference>
<evidence type="ECO:0000313" key="3">
    <source>
        <dbReference type="Proteomes" id="UP000191680"/>
    </source>
</evidence>
<dbReference type="Gene3D" id="3.20.80.10">
    <property type="entry name" value="Regulatory factor, effector binding domain"/>
    <property type="match status" value="1"/>
</dbReference>
<name>A0A1V6LU39_9FLAO</name>
<dbReference type="OrthoDB" id="8560232at2"/>
<dbReference type="SUPFAM" id="SSF55136">
    <property type="entry name" value="Probable bacterial effector-binding domain"/>
    <property type="match status" value="1"/>
</dbReference>
<dbReference type="Pfam" id="PF06445">
    <property type="entry name" value="GyrI-like"/>
    <property type="match status" value="1"/>
</dbReference>
<reference evidence="2 3" key="1">
    <citation type="submission" date="2016-12" db="EMBL/GenBank/DDBJ databases">
        <authorList>
            <person name="Song W.-J."/>
            <person name="Kurnit D.M."/>
        </authorList>
    </citation>
    <scope>NUCLEOTIDE SEQUENCE [LARGE SCALE GENOMIC DNA]</scope>
    <source>
        <strain evidence="2 3">HSG9</strain>
    </source>
</reference>
<accession>A0A1V6LU39</accession>
<sequence length="164" mass="18894">MLINGINTPTIEHFSELQLVGLSLEMSVTHNTTGLLWSRFGPRIKDIENKTANYKLSLQEYPINYFKEFSPDKSFIKWALVPVSDLSSIPEGLASFTLKKGLYAVFKYKGPSNDPSIFQYIFSKWLPNSEYVLDNRPHFELLGEQYKNNDAHSEEKIYIPVKPK</sequence>
<dbReference type="AlphaFoldDB" id="A0A1V6LU39"/>
<protein>
    <submittedName>
        <fullName evidence="2">GyrI-like domain-containing protein</fullName>
    </submittedName>
</protein>
<dbReference type="SMART" id="SM00871">
    <property type="entry name" value="AraC_E_bind"/>
    <property type="match status" value="1"/>
</dbReference>
<dbReference type="EMBL" id="MTBC01000002">
    <property type="protein sequence ID" value="OQD43684.1"/>
    <property type="molecule type" value="Genomic_DNA"/>
</dbReference>
<feature type="domain" description="AraC effector-binding" evidence="1">
    <location>
        <begin position="7"/>
        <end position="162"/>
    </location>
</feature>
<keyword evidence="3" id="KW-1185">Reference proteome</keyword>
<dbReference type="PANTHER" id="PTHR36444">
    <property type="entry name" value="TRANSCRIPTIONAL REGULATOR PROTEIN YOBU-RELATED"/>
    <property type="match status" value="1"/>
</dbReference>
<gene>
    <name evidence="2" type="ORF">BUL40_03475</name>
</gene>
<dbReference type="InterPro" id="IPR053182">
    <property type="entry name" value="YobU-like_regulator"/>
</dbReference>
<organism evidence="2 3">
    <name type="scientific">Croceivirga radicis</name>
    <dbReference type="NCBI Taxonomy" id="1929488"/>
    <lineage>
        <taxon>Bacteria</taxon>
        <taxon>Pseudomonadati</taxon>
        <taxon>Bacteroidota</taxon>
        <taxon>Flavobacteriia</taxon>
        <taxon>Flavobacteriales</taxon>
        <taxon>Flavobacteriaceae</taxon>
        <taxon>Croceivirga</taxon>
    </lineage>
</organism>
<dbReference type="RefSeq" id="WP_080318101.1">
    <property type="nucleotide sequence ID" value="NZ_MTBC01000002.1"/>
</dbReference>
<evidence type="ECO:0000313" key="2">
    <source>
        <dbReference type="EMBL" id="OQD43684.1"/>
    </source>
</evidence>